<dbReference type="Gene3D" id="3.90.70.10">
    <property type="entry name" value="Cysteine proteinases"/>
    <property type="match status" value="1"/>
</dbReference>
<feature type="region of interest" description="Disordered" evidence="5">
    <location>
        <begin position="178"/>
        <end position="206"/>
    </location>
</feature>
<reference evidence="7 8" key="1">
    <citation type="submission" date="2024-10" db="EMBL/GenBank/DDBJ databases">
        <title>Updated reference genomes for cyclostephanoid diatoms.</title>
        <authorList>
            <person name="Roberts W.R."/>
            <person name="Alverson A.J."/>
        </authorList>
    </citation>
    <scope>NUCLEOTIDE SEQUENCE [LARGE SCALE GENOMIC DNA]</scope>
    <source>
        <strain evidence="7 8">AJA276-08</strain>
    </source>
</reference>
<dbReference type="InterPro" id="IPR051297">
    <property type="entry name" value="PalB/RIM13"/>
</dbReference>
<feature type="active site" evidence="4">
    <location>
        <position position="300"/>
    </location>
</feature>
<feature type="domain" description="Calpain catalytic" evidence="6">
    <location>
        <begin position="223"/>
        <end position="580"/>
    </location>
</feature>
<organism evidence="7 8">
    <name type="scientific">Stephanodiscus triporus</name>
    <dbReference type="NCBI Taxonomy" id="2934178"/>
    <lineage>
        <taxon>Eukaryota</taxon>
        <taxon>Sar</taxon>
        <taxon>Stramenopiles</taxon>
        <taxon>Ochrophyta</taxon>
        <taxon>Bacillariophyta</taxon>
        <taxon>Coscinodiscophyceae</taxon>
        <taxon>Thalassiosirophycidae</taxon>
        <taxon>Stephanodiscales</taxon>
        <taxon>Stephanodiscaceae</taxon>
        <taxon>Stephanodiscus</taxon>
    </lineage>
</organism>
<evidence type="ECO:0000256" key="3">
    <source>
        <dbReference type="ARBA" id="ARBA00022807"/>
    </source>
</evidence>
<dbReference type="EMBL" id="JALLAZ020001715">
    <property type="protein sequence ID" value="KAL3766971.1"/>
    <property type="molecule type" value="Genomic_DNA"/>
</dbReference>
<dbReference type="Proteomes" id="UP001530315">
    <property type="component" value="Unassembled WGS sequence"/>
</dbReference>
<dbReference type="InterPro" id="IPR001300">
    <property type="entry name" value="Peptidase_C2_calpain_cat"/>
</dbReference>
<dbReference type="PROSITE" id="PS50203">
    <property type="entry name" value="CALPAIN_CAT"/>
    <property type="match status" value="1"/>
</dbReference>
<evidence type="ECO:0000313" key="7">
    <source>
        <dbReference type="EMBL" id="KAL3766971.1"/>
    </source>
</evidence>
<dbReference type="GO" id="GO:0006508">
    <property type="term" value="P:proteolysis"/>
    <property type="evidence" value="ECO:0007669"/>
    <property type="project" value="UniProtKB-KW"/>
</dbReference>
<accession>A0ABD3MYD9</accession>
<name>A0ABD3MYD9_9STRA</name>
<evidence type="ECO:0000313" key="8">
    <source>
        <dbReference type="Proteomes" id="UP001530315"/>
    </source>
</evidence>
<evidence type="ECO:0000256" key="5">
    <source>
        <dbReference type="SAM" id="MobiDB-lite"/>
    </source>
</evidence>
<feature type="compositionally biased region" description="Basic and acidic residues" evidence="5">
    <location>
        <begin position="132"/>
        <end position="158"/>
    </location>
</feature>
<keyword evidence="1 4" id="KW-0645">Protease</keyword>
<comment type="caution">
    <text evidence="7">The sequence shown here is derived from an EMBL/GenBank/DDBJ whole genome shotgun (WGS) entry which is preliminary data.</text>
</comment>
<dbReference type="SUPFAM" id="SSF54001">
    <property type="entry name" value="Cysteine proteinases"/>
    <property type="match status" value="1"/>
</dbReference>
<evidence type="ECO:0000256" key="1">
    <source>
        <dbReference type="ARBA" id="ARBA00022670"/>
    </source>
</evidence>
<dbReference type="InterPro" id="IPR038765">
    <property type="entry name" value="Papain-like_cys_pep_sf"/>
</dbReference>
<dbReference type="GO" id="GO:0008234">
    <property type="term" value="F:cysteine-type peptidase activity"/>
    <property type="evidence" value="ECO:0007669"/>
    <property type="project" value="UniProtKB-UniRule"/>
</dbReference>
<feature type="region of interest" description="Disordered" evidence="5">
    <location>
        <begin position="132"/>
        <end position="164"/>
    </location>
</feature>
<feature type="active site" evidence="4">
    <location>
        <position position="496"/>
    </location>
</feature>
<protein>
    <recommendedName>
        <fullName evidence="6">Calpain catalytic domain-containing protein</fullName>
    </recommendedName>
</protein>
<dbReference type="PANTHER" id="PTHR46143:SF1">
    <property type="entry name" value="CALPAIN-7"/>
    <property type="match status" value="1"/>
</dbReference>
<proteinExistence type="predicted"/>
<evidence type="ECO:0000259" key="6">
    <source>
        <dbReference type="PROSITE" id="PS50203"/>
    </source>
</evidence>
<dbReference type="Pfam" id="PF00648">
    <property type="entry name" value="Peptidase_C2"/>
    <property type="match status" value="1"/>
</dbReference>
<sequence length="585" mass="67197">MPPQPDYLIQKAFSLIEEARGLENVADNPPVRGGGGDRALYLERSAAKYSDAVFYLKNYARRLVRTESDGSNSSGASANTRDLIVENIDRYETRAADLMAEVESSRLEDERRQRREREELARVENLRLEDERRQRREREEEQQQRERQRRDDGHRRNESGVSTSSWVVDQVEELKRKIQGIDTDRSTSPKLASSRRHSNANQPDKLTRDEIEVLKWSSRIASGLFLPWMDEEARSYNYSPAQPWIDPDGLLKLSEKQEERFCKWARPTEILAMRGNTPSSPTMIDTITPYTIKQYCVSDCSFIAGLCISAEFERPSNRQLIKDPNCILAECERLFNRRLIKSLIHPQDPNGMPTYNRNGVYMVKLWFNGVERRVLVDDLLPVDDKGELLCSHTKNNDGCLELWVPILEKAYMKLCGGYDFPGSNSGVDLFCLTGWIPESIILPENPNDVRDFETPAERAWDRLYNAYSFGDCLATVSTSKALTEEKVKKVGLFTGHAYAVLKIVWASNGTKLLQLKNPWASKGWKGRFSAHDTQSWSDPAFCKEVGYDIDSVATYDDGVFWMSWDDLLLYLCNIHVLWRPGLFRV</sequence>
<dbReference type="CDD" id="cd00044">
    <property type="entry name" value="CysPc"/>
    <property type="match status" value="1"/>
</dbReference>
<dbReference type="SMART" id="SM00230">
    <property type="entry name" value="CysPc"/>
    <property type="match status" value="1"/>
</dbReference>
<dbReference type="PANTHER" id="PTHR46143">
    <property type="entry name" value="CALPAIN-7"/>
    <property type="match status" value="1"/>
</dbReference>
<feature type="active site" evidence="4">
    <location>
        <position position="517"/>
    </location>
</feature>
<evidence type="ECO:0000256" key="4">
    <source>
        <dbReference type="PROSITE-ProRule" id="PRU00239"/>
    </source>
</evidence>
<keyword evidence="8" id="KW-1185">Reference proteome</keyword>
<gene>
    <name evidence="7" type="ORF">ACHAW5_002879</name>
</gene>
<keyword evidence="3 4" id="KW-0788">Thiol protease</keyword>
<dbReference type="AlphaFoldDB" id="A0ABD3MYD9"/>
<evidence type="ECO:0000256" key="2">
    <source>
        <dbReference type="ARBA" id="ARBA00022801"/>
    </source>
</evidence>
<keyword evidence="2 4" id="KW-0378">Hydrolase</keyword>